<keyword evidence="2" id="KW-1185">Reference proteome</keyword>
<protein>
    <submittedName>
        <fullName evidence="1">Glucose-1-phosphate thymidylyltransferase</fullName>
    </submittedName>
</protein>
<evidence type="ECO:0000313" key="1">
    <source>
        <dbReference type="EMBL" id="PHV70884.1"/>
    </source>
</evidence>
<dbReference type="EMBL" id="PEDL01000006">
    <property type="protein sequence ID" value="PHV70884.1"/>
    <property type="molecule type" value="Genomic_DNA"/>
</dbReference>
<name>A0AC61DC75_9FIRM</name>
<evidence type="ECO:0000313" key="2">
    <source>
        <dbReference type="Proteomes" id="UP000224460"/>
    </source>
</evidence>
<organism evidence="1 2">
    <name type="scientific">Sporanaerobium hydrogeniformans</name>
    <dbReference type="NCBI Taxonomy" id="3072179"/>
    <lineage>
        <taxon>Bacteria</taxon>
        <taxon>Bacillati</taxon>
        <taxon>Bacillota</taxon>
        <taxon>Clostridia</taxon>
        <taxon>Lachnospirales</taxon>
        <taxon>Lachnospiraceae</taxon>
        <taxon>Sporanaerobium</taxon>
    </lineage>
</organism>
<accession>A0AC61DC75</accession>
<dbReference type="Proteomes" id="UP000224460">
    <property type="component" value="Unassembled WGS sequence"/>
</dbReference>
<comment type="caution">
    <text evidence="1">The sequence shown here is derived from an EMBL/GenBank/DDBJ whole genome shotgun (WGS) entry which is preliminary data.</text>
</comment>
<proteinExistence type="predicted"/>
<reference evidence="1" key="1">
    <citation type="submission" date="2017-10" db="EMBL/GenBank/DDBJ databases">
        <title>Genome sequence of cellulolytic Lachnospiraceae bacterium XHS1971 isolated from hotspring sediment.</title>
        <authorList>
            <person name="Vasudevan G."/>
            <person name="Joshi A.J."/>
            <person name="Hivarkar S."/>
            <person name="Lanjekar V.B."/>
            <person name="Dhakephalkar P.K."/>
            <person name="Dagar S."/>
        </authorList>
    </citation>
    <scope>NUCLEOTIDE SEQUENCE</scope>
    <source>
        <strain evidence="1">XHS1971</strain>
    </source>
</reference>
<sequence length="288" mass="31828">MKGILLAGGMGSRLLPLTQSLSKQILPIYDKPMIYYPLSTLMLAGIRDILIISSERDIKGFKALLGDGKCYGLSISYKVQSSPRGIAEAFIIGESFIGQEAVSLILGDNIFYGDDFEKTLEKVMRDQEGATIFGYKVENPEAFGVVSFNKEGKVTALEEKPKNPKSCYAVPGLYFYTPDVVQIAKSLKPSLRGELEITDVNKVYLNQNHLRVECLDKKVVWLDTGTPEALLKAANFVEMVQKMQGVAIGCIEEVAYKKGFITKSQLVALAEKMGRNQYGNYLRGLLEG</sequence>
<gene>
    <name evidence="1" type="primary">rfbA</name>
    <name evidence="1" type="ORF">CS063_07620</name>
</gene>